<reference evidence="3" key="1">
    <citation type="submission" date="2016-10" db="EMBL/GenBank/DDBJ databases">
        <authorList>
            <person name="Varghese N."/>
            <person name="Submissions S."/>
        </authorList>
    </citation>
    <scope>NUCLEOTIDE SEQUENCE [LARGE SCALE GENOMIC DNA]</scope>
    <source>
        <strain evidence="3">DSM 123</strain>
    </source>
</reference>
<dbReference type="AlphaFoldDB" id="A0A1H8S3Y0"/>
<proteinExistence type="predicted"/>
<name>A0A1H8S3Y0_9BRAD</name>
<sequence>MRAYQLTRASTDELVAYFAEVVVGQDEALLGGQRARFNRLFAEMMAISNELKSRDGDQRSALLALFQYPNMQVRVQAAKLTLAVAPIEARKQLEAIAETQWFPQAGDAGMSLSNLDRGIFRAG</sequence>
<dbReference type="Pfam" id="PF09450">
    <property type="entry name" value="DUF2019"/>
    <property type="match status" value="1"/>
</dbReference>
<dbReference type="InterPro" id="IPR042236">
    <property type="entry name" value="PI3K_accessory_sf"/>
</dbReference>
<dbReference type="OrthoDB" id="7963325at2"/>
<gene>
    <name evidence="2" type="ORF">SAMN05444123_104256</name>
</gene>
<dbReference type="SUPFAM" id="SSF48371">
    <property type="entry name" value="ARM repeat"/>
    <property type="match status" value="1"/>
</dbReference>
<evidence type="ECO:0000313" key="3">
    <source>
        <dbReference type="Proteomes" id="UP000199615"/>
    </source>
</evidence>
<dbReference type="EMBL" id="FODT01000004">
    <property type="protein sequence ID" value="SEO73360.1"/>
    <property type="molecule type" value="Genomic_DNA"/>
</dbReference>
<accession>A0A1H8S3Y0</accession>
<dbReference type="Gene3D" id="1.25.40.70">
    <property type="entry name" value="Phosphatidylinositol 3-kinase, accessory domain (PIK)"/>
    <property type="match status" value="1"/>
</dbReference>
<dbReference type="RefSeq" id="WP_092683479.1">
    <property type="nucleotide sequence ID" value="NZ_FODT01000004.1"/>
</dbReference>
<evidence type="ECO:0000259" key="1">
    <source>
        <dbReference type="Pfam" id="PF09450"/>
    </source>
</evidence>
<evidence type="ECO:0000313" key="2">
    <source>
        <dbReference type="EMBL" id="SEO73360.1"/>
    </source>
</evidence>
<keyword evidence="3" id="KW-1185">Reference proteome</keyword>
<organism evidence="2 3">
    <name type="scientific">Rhodopseudomonas pseudopalustris</name>
    <dbReference type="NCBI Taxonomy" id="1513892"/>
    <lineage>
        <taxon>Bacteria</taxon>
        <taxon>Pseudomonadati</taxon>
        <taxon>Pseudomonadota</taxon>
        <taxon>Alphaproteobacteria</taxon>
        <taxon>Hyphomicrobiales</taxon>
        <taxon>Nitrobacteraceae</taxon>
        <taxon>Rhodopseudomonas</taxon>
    </lineage>
</organism>
<dbReference type="InterPro" id="IPR016024">
    <property type="entry name" value="ARM-type_fold"/>
</dbReference>
<dbReference type="InterPro" id="IPR018568">
    <property type="entry name" value="DUF2019"/>
</dbReference>
<dbReference type="Proteomes" id="UP000199615">
    <property type="component" value="Unassembled WGS sequence"/>
</dbReference>
<protein>
    <recommendedName>
        <fullName evidence="1">DUF2019 domain-containing protein</fullName>
    </recommendedName>
</protein>
<feature type="domain" description="DUF2019" evidence="1">
    <location>
        <begin position="12"/>
        <end position="116"/>
    </location>
</feature>